<keyword evidence="6" id="KW-0539">Nucleus</keyword>
<dbReference type="EMBL" id="JBJQND010000018">
    <property type="protein sequence ID" value="KAL3836194.1"/>
    <property type="molecule type" value="Genomic_DNA"/>
</dbReference>
<dbReference type="PANTHER" id="PTHR19855">
    <property type="entry name" value="WD40 REPEAT PROTEIN 12, 37"/>
    <property type="match status" value="1"/>
</dbReference>
<dbReference type="SMART" id="SM00320">
    <property type="entry name" value="WD40"/>
    <property type="match status" value="7"/>
</dbReference>
<evidence type="ECO:0000313" key="11">
    <source>
        <dbReference type="Proteomes" id="UP001634394"/>
    </source>
</evidence>
<comment type="caution">
    <text evidence="10">The sequence shown here is derived from an EMBL/GenBank/DDBJ whole genome shotgun (WGS) entry which is preliminary data.</text>
</comment>
<dbReference type="InterPro" id="IPR001680">
    <property type="entry name" value="WD40_rpt"/>
</dbReference>
<feature type="compositionally biased region" description="Polar residues" evidence="9">
    <location>
        <begin position="1"/>
        <end position="14"/>
    </location>
</feature>
<evidence type="ECO:0000256" key="9">
    <source>
        <dbReference type="SAM" id="MobiDB-lite"/>
    </source>
</evidence>
<sequence>MPTDNINKPASSKTKAILNSRRGREHGNMSTSMSRYDSDTDGQLPYPVRSRLNELFSQIEKEFETIYLENQSLQEKVESLQERLDSLSGVPEKHGGESQDTVDAGPSVKQPKRSASQLSQKIKTTYKASTSKIVSSFRQATPAYSVVREFAGHRDGVWEVSIARTNQSYIGTASADHSARLWDIESGQCILQYCGHQGSVNAIRFHPSQELVLTASGDGMAHIWRAQINAPSHDMVQKLHHSSGEDEIEGSEKEEVVVEEQTTDSKVTEISTLRIPNRELGGHMGVVIAADWMAGGSQVITASWDRTAILFDTESGDQVTTLTGHDLELTDVRAHSCQKLVLTSSKDTTFRLWDFRDPNMPVSVFQGHTQPVTTARFARQDKVVSGSDDRTVKVWDLKNMRSPIATIRLDSAINRLSVSPNQNIIAIPHDNRHIRLYDINGNRIGRLPRSNRLGHGKMVCSVDWAEENTVCNLFSCSFDRQVLGWHINLQTKE</sequence>
<protein>
    <recommendedName>
        <fullName evidence="7">WD repeat-containing protein 37</fullName>
    </recommendedName>
</protein>
<dbReference type="PROSITE" id="PS50082">
    <property type="entry name" value="WD_REPEATS_2"/>
    <property type="match status" value="5"/>
</dbReference>
<dbReference type="InterPro" id="IPR019775">
    <property type="entry name" value="WD40_repeat_CS"/>
</dbReference>
<feature type="compositionally biased region" description="Basic and acidic residues" evidence="9">
    <location>
        <begin position="87"/>
        <end position="97"/>
    </location>
</feature>
<evidence type="ECO:0000313" key="10">
    <source>
        <dbReference type="EMBL" id="KAL3836194.1"/>
    </source>
</evidence>
<feature type="repeat" description="WD" evidence="8">
    <location>
        <begin position="365"/>
        <end position="405"/>
    </location>
</feature>
<dbReference type="PRINTS" id="PR00320">
    <property type="entry name" value="GPROTEINBRPT"/>
</dbReference>
<accession>A0ABD3TGN5</accession>
<feature type="region of interest" description="Disordered" evidence="9">
    <location>
        <begin position="1"/>
        <end position="45"/>
    </location>
</feature>
<feature type="region of interest" description="Disordered" evidence="9">
    <location>
        <begin position="87"/>
        <end position="120"/>
    </location>
</feature>
<keyword evidence="5" id="KW-0677">Repeat</keyword>
<dbReference type="AlphaFoldDB" id="A0ABD3TGN5"/>
<evidence type="ECO:0000256" key="6">
    <source>
        <dbReference type="ARBA" id="ARBA00023242"/>
    </source>
</evidence>
<dbReference type="CDD" id="cd00200">
    <property type="entry name" value="WD40"/>
    <property type="match status" value="1"/>
</dbReference>
<evidence type="ECO:0000256" key="4">
    <source>
        <dbReference type="ARBA" id="ARBA00022574"/>
    </source>
</evidence>
<proteinExistence type="predicted"/>
<dbReference type="InterPro" id="IPR015943">
    <property type="entry name" value="WD40/YVTN_repeat-like_dom_sf"/>
</dbReference>
<dbReference type="Pfam" id="PF00400">
    <property type="entry name" value="WD40"/>
    <property type="match status" value="5"/>
</dbReference>
<feature type="repeat" description="WD" evidence="8">
    <location>
        <begin position="150"/>
        <end position="192"/>
    </location>
</feature>
<evidence type="ECO:0000256" key="2">
    <source>
        <dbReference type="ARBA" id="ARBA00004496"/>
    </source>
</evidence>
<keyword evidence="4 8" id="KW-0853">WD repeat</keyword>
<dbReference type="InterPro" id="IPR020472">
    <property type="entry name" value="WD40_PAC1"/>
</dbReference>
<reference evidence="10 11" key="1">
    <citation type="submission" date="2024-11" db="EMBL/GenBank/DDBJ databases">
        <title>Chromosome-level genome assembly of the freshwater bivalve Anodonta woodiana.</title>
        <authorList>
            <person name="Chen X."/>
        </authorList>
    </citation>
    <scope>NUCLEOTIDE SEQUENCE [LARGE SCALE GENOMIC DNA]</scope>
    <source>
        <strain evidence="10">MN2024</strain>
        <tissue evidence="10">Gills</tissue>
    </source>
</reference>
<dbReference type="Gene3D" id="2.130.10.10">
    <property type="entry name" value="YVTN repeat-like/Quinoprotein amine dehydrogenase"/>
    <property type="match status" value="3"/>
</dbReference>
<feature type="repeat" description="WD" evidence="8">
    <location>
        <begin position="322"/>
        <end position="363"/>
    </location>
</feature>
<dbReference type="GO" id="GO:0005737">
    <property type="term" value="C:cytoplasm"/>
    <property type="evidence" value="ECO:0007669"/>
    <property type="project" value="UniProtKB-SubCell"/>
</dbReference>
<evidence type="ECO:0000256" key="1">
    <source>
        <dbReference type="ARBA" id="ARBA00004123"/>
    </source>
</evidence>
<evidence type="ECO:0000256" key="3">
    <source>
        <dbReference type="ARBA" id="ARBA00022490"/>
    </source>
</evidence>
<dbReference type="SUPFAM" id="SSF50978">
    <property type="entry name" value="WD40 repeat-like"/>
    <property type="match status" value="1"/>
</dbReference>
<name>A0ABD3TGN5_SINWO</name>
<feature type="repeat" description="WD" evidence="8">
    <location>
        <begin position="193"/>
        <end position="224"/>
    </location>
</feature>
<evidence type="ECO:0000256" key="7">
    <source>
        <dbReference type="ARBA" id="ARBA00040954"/>
    </source>
</evidence>
<comment type="subcellular location">
    <subcellularLocation>
        <location evidence="2">Cytoplasm</location>
    </subcellularLocation>
    <subcellularLocation>
        <location evidence="1">Nucleus</location>
    </subcellularLocation>
</comment>
<dbReference type="Proteomes" id="UP001634394">
    <property type="component" value="Unassembled WGS sequence"/>
</dbReference>
<organism evidence="10 11">
    <name type="scientific">Sinanodonta woodiana</name>
    <name type="common">Chinese pond mussel</name>
    <name type="synonym">Anodonta woodiana</name>
    <dbReference type="NCBI Taxonomy" id="1069815"/>
    <lineage>
        <taxon>Eukaryota</taxon>
        <taxon>Metazoa</taxon>
        <taxon>Spiralia</taxon>
        <taxon>Lophotrochozoa</taxon>
        <taxon>Mollusca</taxon>
        <taxon>Bivalvia</taxon>
        <taxon>Autobranchia</taxon>
        <taxon>Heteroconchia</taxon>
        <taxon>Palaeoheterodonta</taxon>
        <taxon>Unionida</taxon>
        <taxon>Unionoidea</taxon>
        <taxon>Unionidae</taxon>
        <taxon>Unioninae</taxon>
        <taxon>Sinanodonta</taxon>
    </lineage>
</organism>
<evidence type="ECO:0000256" key="5">
    <source>
        <dbReference type="ARBA" id="ARBA00022737"/>
    </source>
</evidence>
<evidence type="ECO:0000256" key="8">
    <source>
        <dbReference type="PROSITE-ProRule" id="PRU00221"/>
    </source>
</evidence>
<dbReference type="FunFam" id="2.130.10.10:FF:000511">
    <property type="entry name" value="WD repeat domain 37"/>
    <property type="match status" value="1"/>
</dbReference>
<feature type="repeat" description="WD" evidence="8">
    <location>
        <begin position="280"/>
        <end position="321"/>
    </location>
</feature>
<dbReference type="PROSITE" id="PS50294">
    <property type="entry name" value="WD_REPEATS_REGION"/>
    <property type="match status" value="4"/>
</dbReference>
<dbReference type="PROSITE" id="PS00678">
    <property type="entry name" value="WD_REPEATS_1"/>
    <property type="match status" value="2"/>
</dbReference>
<dbReference type="InterPro" id="IPR036322">
    <property type="entry name" value="WD40_repeat_dom_sf"/>
</dbReference>
<dbReference type="PANTHER" id="PTHR19855:SF12">
    <property type="entry name" value="WD REPEAT-CONTAINING PROTEIN 37"/>
    <property type="match status" value="1"/>
</dbReference>
<dbReference type="GO" id="GO:0005634">
    <property type="term" value="C:nucleus"/>
    <property type="evidence" value="ECO:0007669"/>
    <property type="project" value="UniProtKB-SubCell"/>
</dbReference>
<gene>
    <name evidence="10" type="ORF">ACJMK2_021636</name>
</gene>
<keyword evidence="3" id="KW-0963">Cytoplasm</keyword>
<keyword evidence="11" id="KW-1185">Reference proteome</keyword>